<evidence type="ECO:0000313" key="2">
    <source>
        <dbReference type="Proteomes" id="UP001589595"/>
    </source>
</evidence>
<name>A0ABD5MUA7_9EURY</name>
<comment type="caution">
    <text evidence="1">The sequence shown here is derived from an EMBL/GenBank/DDBJ whole genome shotgun (WGS) entry which is preliminary data.</text>
</comment>
<dbReference type="RefSeq" id="WP_222923816.1">
    <property type="nucleotide sequence ID" value="NZ_CP082288.1"/>
</dbReference>
<dbReference type="GeneID" id="67212525"/>
<sequence>MLDELLEAIAGVLSEVDGDDDVDELLDTDPAEFDGLLFDVTSEAGSADIALADIGDGAVDDADGLGSSERAEPEGLPDYPDVVDRAFAAIKSPDYVPKSNTGAMVDAQMATLHSELGAIADMSPEQRESYTAIKNAQIGAVDTQIQAERFDADVRRDVTDSMRKLSESDAKSYAPFTYTPAESGLTLSDVDVPVGESETTTLGNGIIEYDGRQYRRLLNGSYERIE</sequence>
<dbReference type="Proteomes" id="UP001589595">
    <property type="component" value="Unassembled WGS sequence"/>
</dbReference>
<keyword evidence="2" id="KW-1185">Reference proteome</keyword>
<accession>A0ABD5MUA7</accession>
<gene>
    <name evidence="1" type="ORF">ACFFOL_17870</name>
</gene>
<organism evidence="1 2">
    <name type="scientific">Halobaculum roseum</name>
    <dbReference type="NCBI Taxonomy" id="2175149"/>
    <lineage>
        <taxon>Archaea</taxon>
        <taxon>Methanobacteriati</taxon>
        <taxon>Methanobacteriota</taxon>
        <taxon>Stenosarchaea group</taxon>
        <taxon>Halobacteria</taxon>
        <taxon>Halobacteriales</taxon>
        <taxon>Haloferacaceae</taxon>
        <taxon>Halobaculum</taxon>
    </lineage>
</organism>
<dbReference type="EMBL" id="JBHMAJ010000011">
    <property type="protein sequence ID" value="MFB9826040.1"/>
    <property type="molecule type" value="Genomic_DNA"/>
</dbReference>
<dbReference type="AlphaFoldDB" id="A0ABD5MUA7"/>
<evidence type="ECO:0000313" key="1">
    <source>
        <dbReference type="EMBL" id="MFB9826040.1"/>
    </source>
</evidence>
<protein>
    <submittedName>
        <fullName evidence="1">Uncharacterized protein</fullName>
    </submittedName>
</protein>
<reference evidence="1" key="1">
    <citation type="submission" date="2024-09" db="EMBL/GenBank/DDBJ databases">
        <authorList>
            <person name="Sun Q."/>
        </authorList>
    </citation>
    <scope>NUCLEOTIDE SEQUENCE [LARGE SCALE GENOMIC DNA]</scope>
    <source>
        <strain evidence="1">JCM 31273</strain>
    </source>
</reference>
<proteinExistence type="predicted"/>